<evidence type="ECO:0000313" key="10">
    <source>
        <dbReference type="Proteomes" id="UP000007303"/>
    </source>
</evidence>
<evidence type="ECO:0000256" key="6">
    <source>
        <dbReference type="SAM" id="MobiDB-lite"/>
    </source>
</evidence>
<comment type="subcellular location">
    <subcellularLocation>
        <location evidence="1 5">Endosome</location>
    </subcellularLocation>
</comment>
<dbReference type="GO" id="GO:0005768">
    <property type="term" value="C:endosome"/>
    <property type="evidence" value="ECO:0007669"/>
    <property type="project" value="UniProtKB-SubCell"/>
</dbReference>
<reference evidence="9" key="3">
    <citation type="submission" date="2025-09" db="UniProtKB">
        <authorList>
            <consortium name="Ensembl"/>
        </authorList>
    </citation>
    <scope>IDENTIFICATION</scope>
</reference>
<keyword evidence="7" id="KW-1133">Transmembrane helix</keyword>
<organism evidence="9 10">
    <name type="scientific">Tetraodon nigroviridis</name>
    <name type="common">Spotted green pufferfish</name>
    <name type="synonym">Chelonodon nigroviridis</name>
    <dbReference type="NCBI Taxonomy" id="99883"/>
    <lineage>
        <taxon>Eukaryota</taxon>
        <taxon>Metazoa</taxon>
        <taxon>Chordata</taxon>
        <taxon>Craniata</taxon>
        <taxon>Vertebrata</taxon>
        <taxon>Euteleostomi</taxon>
        <taxon>Actinopterygii</taxon>
        <taxon>Neopterygii</taxon>
        <taxon>Teleostei</taxon>
        <taxon>Neoteleostei</taxon>
        <taxon>Acanthomorphata</taxon>
        <taxon>Eupercaria</taxon>
        <taxon>Tetraodontiformes</taxon>
        <taxon>Tetradontoidea</taxon>
        <taxon>Tetraodontidae</taxon>
        <taxon>Tetraodon</taxon>
    </lineage>
</organism>
<dbReference type="InParanoid" id="H3C3P1"/>
<dbReference type="AlphaFoldDB" id="H3C3P1"/>
<evidence type="ECO:0000313" key="9">
    <source>
        <dbReference type="Ensembl" id="ENSTNIP00000002860.1"/>
    </source>
</evidence>
<proteinExistence type="inferred from homology"/>
<dbReference type="Pfam" id="PF07051">
    <property type="entry name" value="OCIA"/>
    <property type="match status" value="1"/>
</dbReference>
<accession>H3C3P1</accession>
<dbReference type="InterPro" id="IPR040187">
    <property type="entry name" value="OCAD1/2"/>
</dbReference>
<keyword evidence="7" id="KW-0472">Membrane</keyword>
<keyword evidence="10" id="KW-1185">Reference proteome</keyword>
<evidence type="ECO:0000256" key="2">
    <source>
        <dbReference type="ARBA" id="ARBA00022753"/>
    </source>
</evidence>
<evidence type="ECO:0000256" key="5">
    <source>
        <dbReference type="RuleBase" id="RU369066"/>
    </source>
</evidence>
<name>H3C3P1_TETNG</name>
<dbReference type="HOGENOM" id="CLU_083038_0_0_1"/>
<evidence type="ECO:0000256" key="3">
    <source>
        <dbReference type="ARBA" id="ARBA00037952"/>
    </source>
</evidence>
<dbReference type="FunCoup" id="H3C3P1">
    <property type="interactions" value="11"/>
</dbReference>
<comment type="function">
    <text evidence="5">Maintains stem cell potency. Increases STAT3 phosphorylation and controls ERK phosphorylation. May act as a scaffold, increasing STAT3 recruitment onto endosomes.</text>
</comment>
<feature type="domain" description="OCIA" evidence="8">
    <location>
        <begin position="1"/>
        <end position="85"/>
    </location>
</feature>
<comment type="domain">
    <text evidence="5">The OCIA domain is necessary and sufficient for endosomal localization.</text>
</comment>
<dbReference type="Ensembl" id="ENSTNIT00000002859.1">
    <property type="protein sequence ID" value="ENSTNIP00000002860.1"/>
    <property type="gene ID" value="ENSTNIG00000004107.1"/>
</dbReference>
<comment type="subunit">
    <text evidence="5">Interacts with STAT3.</text>
</comment>
<evidence type="ECO:0000256" key="1">
    <source>
        <dbReference type="ARBA" id="ARBA00004177"/>
    </source>
</evidence>
<feature type="region of interest" description="Disordered" evidence="6">
    <location>
        <begin position="208"/>
        <end position="237"/>
    </location>
</feature>
<protein>
    <recommendedName>
        <fullName evidence="4 5">OCIA domain-containing protein 1</fullName>
    </recommendedName>
</protein>
<dbReference type="GeneTree" id="ENSGT00530000063690"/>
<dbReference type="Proteomes" id="UP000007303">
    <property type="component" value="Unassembled WGS sequence"/>
</dbReference>
<keyword evidence="2 5" id="KW-0967">Endosome</keyword>
<keyword evidence="7" id="KW-0812">Transmembrane</keyword>
<evidence type="ECO:0000256" key="4">
    <source>
        <dbReference type="ARBA" id="ARBA00040877"/>
    </source>
</evidence>
<dbReference type="InterPro" id="IPR009764">
    <property type="entry name" value="OCIA_dom"/>
</dbReference>
<dbReference type="PANTHER" id="PTHR13336:SF4">
    <property type="entry name" value="OCIA DOMAIN-CONTAINING PROTEIN 1"/>
    <property type="match status" value="1"/>
</dbReference>
<comment type="similarity">
    <text evidence="3 5">Belongs to the OCIAD1 family.</text>
</comment>
<feature type="transmembrane region" description="Helical" evidence="7">
    <location>
        <begin position="19"/>
        <end position="39"/>
    </location>
</feature>
<evidence type="ECO:0000256" key="7">
    <source>
        <dbReference type="SAM" id="Phobius"/>
    </source>
</evidence>
<feature type="compositionally biased region" description="Basic and acidic residues" evidence="6">
    <location>
        <begin position="209"/>
        <end position="228"/>
    </location>
</feature>
<dbReference type="PANTHER" id="PTHR13336">
    <property type="entry name" value="OVARIAN CARCINOMA IMMUNOREACTIVE ANTIGEN"/>
    <property type="match status" value="1"/>
</dbReference>
<evidence type="ECO:0000259" key="8">
    <source>
        <dbReference type="Pfam" id="PF07051"/>
    </source>
</evidence>
<dbReference type="GO" id="GO:2000736">
    <property type="term" value="P:regulation of stem cell differentiation"/>
    <property type="evidence" value="ECO:0007669"/>
    <property type="project" value="UniProtKB-UniRule"/>
</dbReference>
<reference evidence="10" key="1">
    <citation type="journal article" date="2004" name="Nature">
        <title>Genome duplication in the teleost fish Tetraodon nigroviridis reveals the early vertebrate proto-karyotype.</title>
        <authorList>
            <person name="Jaillon O."/>
            <person name="Aury J.-M."/>
            <person name="Brunet F."/>
            <person name="Petit J.-L."/>
            <person name="Stange-Thomann N."/>
            <person name="Mauceli E."/>
            <person name="Bouneau L."/>
            <person name="Fischer C."/>
            <person name="Ozouf-Costaz C."/>
            <person name="Bernot A."/>
            <person name="Nicaud S."/>
            <person name="Jaffe D."/>
            <person name="Fisher S."/>
            <person name="Lutfalla G."/>
            <person name="Dossat C."/>
            <person name="Segurens B."/>
            <person name="Dasilva C."/>
            <person name="Salanoubat M."/>
            <person name="Levy M."/>
            <person name="Boudet N."/>
            <person name="Castellano S."/>
            <person name="Anthouard V."/>
            <person name="Jubin C."/>
            <person name="Castelli V."/>
            <person name="Katinka M."/>
            <person name="Vacherie B."/>
            <person name="Biemont C."/>
            <person name="Skalli Z."/>
            <person name="Cattolico L."/>
            <person name="Poulain J."/>
            <person name="De Berardinis V."/>
            <person name="Cruaud C."/>
            <person name="Duprat S."/>
            <person name="Brottier P."/>
            <person name="Coutanceau J.-P."/>
            <person name="Gouzy J."/>
            <person name="Parra G."/>
            <person name="Lardier G."/>
            <person name="Chapple C."/>
            <person name="McKernan K.J."/>
            <person name="McEwan P."/>
            <person name="Bosak S."/>
            <person name="Kellis M."/>
            <person name="Volff J.-N."/>
            <person name="Guigo R."/>
            <person name="Zody M.C."/>
            <person name="Mesirov J."/>
            <person name="Lindblad-Toh K."/>
            <person name="Birren B."/>
            <person name="Nusbaum C."/>
            <person name="Kahn D."/>
            <person name="Robinson-Rechavi M."/>
            <person name="Laudet V."/>
            <person name="Schachter V."/>
            <person name="Quetier F."/>
            <person name="Saurin W."/>
            <person name="Scarpelli C."/>
            <person name="Wincker P."/>
            <person name="Lander E.S."/>
            <person name="Weissenbach J."/>
            <person name="Roest Crollius H."/>
        </authorList>
    </citation>
    <scope>NUCLEOTIDE SEQUENCE [LARGE SCALE GENOMIC DNA]</scope>
</reference>
<sequence length="237" mass="27162">YIPTEDERRVFRECNQESFWYRSVPFSVVSMAVTQALVARGTLSPSPRFGSLPKVVFAGFFGYMAGKLSYMKTCQEKFKRLENSPLGEALRQRTGVAFSASELSDPDVQAFEPMFQPAEASSQKSYFTESPVHTGRSDDYGALGKYQSFTEYLFAAVISYINKMHLNLSFPSAEPYTEEEEPRKKGILYEDLRLKNRENYEVMLSQKAETLHKASPEKETKRPNKEVKNIYGDTWEE</sequence>
<reference evidence="9" key="2">
    <citation type="submission" date="2025-08" db="UniProtKB">
        <authorList>
            <consortium name="Ensembl"/>
        </authorList>
    </citation>
    <scope>IDENTIFICATION</scope>
</reference>
<feature type="transmembrane region" description="Helical" evidence="7">
    <location>
        <begin position="51"/>
        <end position="70"/>
    </location>
</feature>